<reference evidence="2" key="1">
    <citation type="submission" date="2016-06" db="EMBL/GenBank/DDBJ databases">
        <title>Parallel loss of symbiosis genes in relatives of nitrogen-fixing non-legume Parasponia.</title>
        <authorList>
            <person name="Van Velzen R."/>
            <person name="Holmer R."/>
            <person name="Bu F."/>
            <person name="Rutten L."/>
            <person name="Van Zeijl A."/>
            <person name="Liu W."/>
            <person name="Santuari L."/>
            <person name="Cao Q."/>
            <person name="Sharma T."/>
            <person name="Shen D."/>
            <person name="Roswanjaya Y."/>
            <person name="Wardhani T."/>
            <person name="Kalhor M.S."/>
            <person name="Jansen J."/>
            <person name="Van den Hoogen J."/>
            <person name="Gungor B."/>
            <person name="Hartog M."/>
            <person name="Hontelez J."/>
            <person name="Verver J."/>
            <person name="Yang W.-C."/>
            <person name="Schijlen E."/>
            <person name="Repin R."/>
            <person name="Schilthuizen M."/>
            <person name="Schranz E."/>
            <person name="Heidstra R."/>
            <person name="Miyata K."/>
            <person name="Fedorova E."/>
            <person name="Kohlen W."/>
            <person name="Bisseling T."/>
            <person name="Smit S."/>
            <person name="Geurts R."/>
        </authorList>
    </citation>
    <scope>NUCLEOTIDE SEQUENCE [LARGE SCALE GENOMIC DNA]</scope>
    <source>
        <strain evidence="2">cv. RG33-2</strain>
    </source>
</reference>
<proteinExistence type="predicted"/>
<dbReference type="OrthoDB" id="10530206at2759"/>
<dbReference type="EMBL" id="JXTC01000421">
    <property type="protein sequence ID" value="PON55430.1"/>
    <property type="molecule type" value="Genomic_DNA"/>
</dbReference>
<evidence type="ECO:0000313" key="1">
    <source>
        <dbReference type="EMBL" id="PON55430.1"/>
    </source>
</evidence>
<organism evidence="1 2">
    <name type="scientific">Trema orientale</name>
    <name type="common">Charcoal tree</name>
    <name type="synonym">Celtis orientalis</name>
    <dbReference type="NCBI Taxonomy" id="63057"/>
    <lineage>
        <taxon>Eukaryota</taxon>
        <taxon>Viridiplantae</taxon>
        <taxon>Streptophyta</taxon>
        <taxon>Embryophyta</taxon>
        <taxon>Tracheophyta</taxon>
        <taxon>Spermatophyta</taxon>
        <taxon>Magnoliopsida</taxon>
        <taxon>eudicotyledons</taxon>
        <taxon>Gunneridae</taxon>
        <taxon>Pentapetalae</taxon>
        <taxon>rosids</taxon>
        <taxon>fabids</taxon>
        <taxon>Rosales</taxon>
        <taxon>Cannabaceae</taxon>
        <taxon>Trema</taxon>
    </lineage>
</organism>
<dbReference type="InParanoid" id="A0A2P5C2Y5"/>
<dbReference type="Proteomes" id="UP000237000">
    <property type="component" value="Unassembled WGS sequence"/>
</dbReference>
<gene>
    <name evidence="1" type="ORF">TorRG33x02_299430</name>
</gene>
<keyword evidence="2" id="KW-1185">Reference proteome</keyword>
<sequence>MEKLQTLYTLNQLYKEQIEHPKEEAKQGIKSFLGVLRREGRSVSFLTLSPRKGVLVASAAVGNNGAEQETTPQLYSLLDNKLEYYVLVSILPKTLEHKFNIRGKLL</sequence>
<name>A0A2P5C2Y5_TREOI</name>
<protein>
    <submittedName>
        <fullName evidence="1">Uncharacterized protein</fullName>
    </submittedName>
</protein>
<comment type="caution">
    <text evidence="1">The sequence shown here is derived from an EMBL/GenBank/DDBJ whole genome shotgun (WGS) entry which is preliminary data.</text>
</comment>
<dbReference type="AlphaFoldDB" id="A0A2P5C2Y5"/>
<evidence type="ECO:0000313" key="2">
    <source>
        <dbReference type="Proteomes" id="UP000237000"/>
    </source>
</evidence>
<accession>A0A2P5C2Y5</accession>